<keyword evidence="1" id="KW-0472">Membrane</keyword>
<feature type="transmembrane region" description="Helical" evidence="1">
    <location>
        <begin position="127"/>
        <end position="145"/>
    </location>
</feature>
<dbReference type="RefSeq" id="WP_094607243.1">
    <property type="nucleotide sequence ID" value="NZ_CP155573.1"/>
</dbReference>
<keyword evidence="1" id="KW-1133">Transmembrane helix</keyword>
<evidence type="ECO:0000313" key="2">
    <source>
        <dbReference type="EMBL" id="XFO67626.1"/>
    </source>
</evidence>
<evidence type="ECO:0000256" key="1">
    <source>
        <dbReference type="SAM" id="Phobius"/>
    </source>
</evidence>
<dbReference type="Proteomes" id="UP000216752">
    <property type="component" value="Chromosome"/>
</dbReference>
<reference evidence="2" key="1">
    <citation type="submission" date="2024-05" db="EMBL/GenBank/DDBJ databases">
        <title>Isolation and characterization of Sporomusa carbonis sp. nov., a carboxydotrophic hydrogenogen in the genus of Sporomusa isolated from a charcoal burning pile.</title>
        <authorList>
            <person name="Boeer T."/>
            <person name="Rosenbaum F."/>
            <person name="Eysell L."/>
            <person name="Mueller V."/>
            <person name="Daniel R."/>
            <person name="Poehlein A."/>
        </authorList>
    </citation>
    <scope>NUCLEOTIDE SEQUENCE [LARGE SCALE GENOMIC DNA]</scope>
    <source>
        <strain evidence="2">DSM 10669</strain>
    </source>
</reference>
<keyword evidence="3" id="KW-1185">Reference proteome</keyword>
<accession>A0ABZ3IPM8</accession>
<sequence>MDIIIPADKLCIRGYCQKCGNDGYYFADAVEECHFVECAHCGKQALETWCPDCGVGFTKTLNGKSYFFHWKCEECKKKYILPADFFNQPVLLYRKEDIPKHLRNEKPVLVRMWKDIWPMLKPTSIRVRITLAICVILWAANALVWNKPLDMYHHALRGDLFFAAMISVVMALPSGAASDMDWNLSKRFDRWTSRIFRIMWAVVMVVVIYLGTITGYDWLAGPRQITGQVTSVVGELQYTTSHEGLWRKKYPHNWRFSIKLDNNSYTWRVDSPFNKEAFYRSLQGKKVVIEYTPAGKKVVSVKPAEVGITSN</sequence>
<proteinExistence type="predicted"/>
<gene>
    <name evidence="2" type="ORF">SPSIL_038450</name>
</gene>
<dbReference type="EMBL" id="CP155573">
    <property type="protein sequence ID" value="XFO67626.1"/>
    <property type="molecule type" value="Genomic_DNA"/>
</dbReference>
<name>A0ABZ3IPM8_9FIRM</name>
<protein>
    <submittedName>
        <fullName evidence="2">Uncharacterized protein</fullName>
    </submittedName>
</protein>
<organism evidence="2 3">
    <name type="scientific">Sporomusa silvacetica DSM 10669</name>
    <dbReference type="NCBI Taxonomy" id="1123289"/>
    <lineage>
        <taxon>Bacteria</taxon>
        <taxon>Bacillati</taxon>
        <taxon>Bacillota</taxon>
        <taxon>Negativicutes</taxon>
        <taxon>Selenomonadales</taxon>
        <taxon>Sporomusaceae</taxon>
        <taxon>Sporomusa</taxon>
    </lineage>
</organism>
<evidence type="ECO:0000313" key="3">
    <source>
        <dbReference type="Proteomes" id="UP000216752"/>
    </source>
</evidence>
<keyword evidence="1" id="KW-0812">Transmembrane</keyword>
<feature type="transmembrane region" description="Helical" evidence="1">
    <location>
        <begin position="198"/>
        <end position="219"/>
    </location>
</feature>
<feature type="transmembrane region" description="Helical" evidence="1">
    <location>
        <begin position="160"/>
        <end position="177"/>
    </location>
</feature>